<evidence type="ECO:0000256" key="5">
    <source>
        <dbReference type="ARBA" id="ARBA00023002"/>
    </source>
</evidence>
<proteinExistence type="inferred from homology"/>
<dbReference type="PANTHER" id="PTHR24305:SF157">
    <property type="entry name" value="N-ACETYLTRYPTOPHAN 6-HYDROXYLASE IVOC-RELATED"/>
    <property type="match status" value="1"/>
</dbReference>
<keyword evidence="5 8" id="KW-0560">Oxidoreductase</keyword>
<dbReference type="PRINTS" id="PR00463">
    <property type="entry name" value="EP450I"/>
</dbReference>
<sequence length="499" mass="56437">MAAGLSLFELVGTLAVAYTAWTVSTWIYNVYFHPLAKFPGPRMAAMTAHWKMWRYLVAKDHIPKMFEVHAQYGNIVRLHFSDPDAYNEIYHPSRRWLKDERLYGSLVNGMSTWNFLDYSSAKKRREILLSHFSRKSIIELQHLVQDRMDILCDAISRQYEAGKSSDFYHAFKCFSLDTITSVCFAKPVNATDAPDFKAPIVMAMDESLNTLQVFVFFKLARTLAAYMPSSLLVVMNKALQGYVDFRNVLSKQIKEILADPSMLSSAPHPIIYHSLLDYKDKNAAATNMGFDDLNEEAFVLVFAGSDTTSNTATTGVIHAIENRRVYNALKEELMTAWPVLEERPRYEQLEKLPYLTAVVKESLRMSHGIVTPPIRVVPYEGTTISGRAIPAGTVVGMSACMVHWSESVFPNARTFQPERWLGSAAKELDTYLVAFSKGPRACVGINLGYCELYLAIANIFRRFDMELDGVSTADLTWIDFYIPLHTGPDMRVFAKPVSS</sequence>
<evidence type="ECO:0008006" key="11">
    <source>
        <dbReference type="Google" id="ProtNLM"/>
    </source>
</evidence>
<evidence type="ECO:0000313" key="9">
    <source>
        <dbReference type="EMBL" id="THH28848.1"/>
    </source>
</evidence>
<dbReference type="EMBL" id="SGPM01000154">
    <property type="protein sequence ID" value="THH28848.1"/>
    <property type="molecule type" value="Genomic_DNA"/>
</dbReference>
<keyword evidence="6 7" id="KW-0408">Iron</keyword>
<dbReference type="InterPro" id="IPR017972">
    <property type="entry name" value="Cyt_P450_CS"/>
</dbReference>
<dbReference type="SUPFAM" id="SSF48264">
    <property type="entry name" value="Cytochrome P450"/>
    <property type="match status" value="1"/>
</dbReference>
<accession>A0A4S4MU54</accession>
<evidence type="ECO:0000256" key="6">
    <source>
        <dbReference type="ARBA" id="ARBA00023004"/>
    </source>
</evidence>
<comment type="cofactor">
    <cofactor evidence="1 7">
        <name>heme</name>
        <dbReference type="ChEBI" id="CHEBI:30413"/>
    </cofactor>
</comment>
<evidence type="ECO:0000256" key="3">
    <source>
        <dbReference type="ARBA" id="ARBA00010617"/>
    </source>
</evidence>
<evidence type="ECO:0000256" key="7">
    <source>
        <dbReference type="PIRSR" id="PIRSR602401-1"/>
    </source>
</evidence>
<dbReference type="InterPro" id="IPR002401">
    <property type="entry name" value="Cyt_P450_E_grp-I"/>
</dbReference>
<dbReference type="Pfam" id="PF00067">
    <property type="entry name" value="p450"/>
    <property type="match status" value="1"/>
</dbReference>
<dbReference type="GO" id="GO:0020037">
    <property type="term" value="F:heme binding"/>
    <property type="evidence" value="ECO:0007669"/>
    <property type="project" value="InterPro"/>
</dbReference>
<comment type="pathway">
    <text evidence="2">Secondary metabolite biosynthesis.</text>
</comment>
<dbReference type="GO" id="GO:0005506">
    <property type="term" value="F:iron ion binding"/>
    <property type="evidence" value="ECO:0007669"/>
    <property type="project" value="InterPro"/>
</dbReference>
<dbReference type="OrthoDB" id="1470350at2759"/>
<dbReference type="PRINTS" id="PR00385">
    <property type="entry name" value="P450"/>
</dbReference>
<dbReference type="Gene3D" id="1.10.630.10">
    <property type="entry name" value="Cytochrome P450"/>
    <property type="match status" value="1"/>
</dbReference>
<keyword evidence="10" id="KW-1185">Reference proteome</keyword>
<dbReference type="GO" id="GO:0004497">
    <property type="term" value="F:monooxygenase activity"/>
    <property type="evidence" value="ECO:0007669"/>
    <property type="project" value="UniProtKB-KW"/>
</dbReference>
<evidence type="ECO:0000256" key="8">
    <source>
        <dbReference type="RuleBase" id="RU000461"/>
    </source>
</evidence>
<organism evidence="9 10">
    <name type="scientific">Antrodiella citrinella</name>
    <dbReference type="NCBI Taxonomy" id="2447956"/>
    <lineage>
        <taxon>Eukaryota</taxon>
        <taxon>Fungi</taxon>
        <taxon>Dikarya</taxon>
        <taxon>Basidiomycota</taxon>
        <taxon>Agaricomycotina</taxon>
        <taxon>Agaricomycetes</taxon>
        <taxon>Polyporales</taxon>
        <taxon>Steccherinaceae</taxon>
        <taxon>Antrodiella</taxon>
    </lineage>
</organism>
<name>A0A4S4MU54_9APHY</name>
<feature type="binding site" description="axial binding residue" evidence="7">
    <location>
        <position position="442"/>
    </location>
    <ligand>
        <name>heme</name>
        <dbReference type="ChEBI" id="CHEBI:30413"/>
    </ligand>
    <ligandPart>
        <name>Fe</name>
        <dbReference type="ChEBI" id="CHEBI:18248"/>
    </ligandPart>
</feature>
<dbReference type="GO" id="GO:0016705">
    <property type="term" value="F:oxidoreductase activity, acting on paired donors, with incorporation or reduction of molecular oxygen"/>
    <property type="evidence" value="ECO:0007669"/>
    <property type="project" value="InterPro"/>
</dbReference>
<dbReference type="CDD" id="cd11062">
    <property type="entry name" value="CYP58-like"/>
    <property type="match status" value="1"/>
</dbReference>
<keyword evidence="8" id="KW-0503">Monooxygenase</keyword>
<evidence type="ECO:0000256" key="2">
    <source>
        <dbReference type="ARBA" id="ARBA00005179"/>
    </source>
</evidence>
<dbReference type="PANTHER" id="PTHR24305">
    <property type="entry name" value="CYTOCHROME P450"/>
    <property type="match status" value="1"/>
</dbReference>
<dbReference type="InterPro" id="IPR001128">
    <property type="entry name" value="Cyt_P450"/>
</dbReference>
<evidence type="ECO:0000256" key="4">
    <source>
        <dbReference type="ARBA" id="ARBA00022723"/>
    </source>
</evidence>
<evidence type="ECO:0000313" key="10">
    <source>
        <dbReference type="Proteomes" id="UP000308730"/>
    </source>
</evidence>
<dbReference type="InterPro" id="IPR050121">
    <property type="entry name" value="Cytochrome_P450_monoxygenase"/>
</dbReference>
<dbReference type="InterPro" id="IPR036396">
    <property type="entry name" value="Cyt_P450_sf"/>
</dbReference>
<protein>
    <recommendedName>
        <fullName evidence="11">Cytochrome P450</fullName>
    </recommendedName>
</protein>
<evidence type="ECO:0000256" key="1">
    <source>
        <dbReference type="ARBA" id="ARBA00001971"/>
    </source>
</evidence>
<comment type="caution">
    <text evidence="9">The sequence shown here is derived from an EMBL/GenBank/DDBJ whole genome shotgun (WGS) entry which is preliminary data.</text>
</comment>
<keyword evidence="4 7" id="KW-0479">Metal-binding</keyword>
<dbReference type="PROSITE" id="PS00086">
    <property type="entry name" value="CYTOCHROME_P450"/>
    <property type="match status" value="1"/>
</dbReference>
<dbReference type="Proteomes" id="UP000308730">
    <property type="component" value="Unassembled WGS sequence"/>
</dbReference>
<gene>
    <name evidence="9" type="ORF">EUX98_g5345</name>
</gene>
<dbReference type="AlphaFoldDB" id="A0A4S4MU54"/>
<keyword evidence="7 8" id="KW-0349">Heme</keyword>
<comment type="similarity">
    <text evidence="3 8">Belongs to the cytochrome P450 family.</text>
</comment>
<reference evidence="9 10" key="1">
    <citation type="submission" date="2019-02" db="EMBL/GenBank/DDBJ databases">
        <title>Genome sequencing of the rare red list fungi Antrodiella citrinella (Flaviporus citrinellus).</title>
        <authorList>
            <person name="Buettner E."/>
            <person name="Kellner H."/>
        </authorList>
    </citation>
    <scope>NUCLEOTIDE SEQUENCE [LARGE SCALE GENOMIC DNA]</scope>
    <source>
        <strain evidence="9 10">DSM 108506</strain>
    </source>
</reference>